<sequence>MNNTKKERLDELLQVLVNEVPEAFKFHGEIAMRLFLNDVLYADERIEICVNRNNLSEVLRVIPNSFNIKVENQEGDIISFPEDQCEQLAKVSVYDETQLLMRMMIYDIDDSDGMVRLNNNIKIPKKYIYYHSLKWNVDYIKPEFVLMQLLHEPVNKKKVSYYRDLIDKMSYFQFVTLKATVGEEILQKVIMERST</sequence>
<evidence type="ECO:0000313" key="1">
    <source>
        <dbReference type="EMBL" id="ARJ51776.1"/>
    </source>
</evidence>
<dbReference type="EMBL" id="CP020773">
    <property type="protein sequence ID" value="ARJ51776.1"/>
    <property type="molecule type" value="Genomic_DNA"/>
</dbReference>
<accession>A0AAC9RUB9</accession>
<protein>
    <submittedName>
        <fullName evidence="1">Uncharacterized protein</fullName>
    </submittedName>
</protein>
<proteinExistence type="predicted"/>
<name>A0AAC9RUB9_9STAP</name>
<dbReference type="AlphaFoldDB" id="A0AAC9RUB9"/>
<keyword evidence="2" id="KW-1185">Reference proteome</keyword>
<reference evidence="1 2" key="1">
    <citation type="submission" date="2017-04" db="EMBL/GenBank/DDBJ databases">
        <authorList>
            <person name="Veseli I.A."/>
            <person name="Tang C."/>
            <person name="Pombert J.-F."/>
        </authorList>
    </citation>
    <scope>NUCLEOTIDE SEQUENCE [LARGE SCALE GENOMIC DNA]</scope>
    <source>
        <strain evidence="1 2">ATCC 700373</strain>
    </source>
</reference>
<dbReference type="RefSeq" id="WP_085238224.1">
    <property type="nucleotide sequence ID" value="NZ_CP020773.1"/>
</dbReference>
<dbReference type="KEGG" id="slz:B5P37_10840"/>
<organism evidence="1 2">
    <name type="scientific">Staphylococcus lutrae</name>
    <dbReference type="NCBI Taxonomy" id="155085"/>
    <lineage>
        <taxon>Bacteria</taxon>
        <taxon>Bacillati</taxon>
        <taxon>Bacillota</taxon>
        <taxon>Bacilli</taxon>
        <taxon>Bacillales</taxon>
        <taxon>Staphylococcaceae</taxon>
        <taxon>Staphylococcus</taxon>
    </lineage>
</organism>
<dbReference type="Proteomes" id="UP000242864">
    <property type="component" value="Chromosome"/>
</dbReference>
<gene>
    <name evidence="1" type="ORF">B5P37_10840</name>
</gene>
<evidence type="ECO:0000313" key="2">
    <source>
        <dbReference type="Proteomes" id="UP000242864"/>
    </source>
</evidence>